<proteinExistence type="predicted"/>
<feature type="non-terminal residue" evidence="1">
    <location>
        <position position="1"/>
    </location>
</feature>
<evidence type="ECO:0000313" key="2">
    <source>
        <dbReference type="Proteomes" id="UP000075243"/>
    </source>
</evidence>
<dbReference type="Proteomes" id="UP000075243">
    <property type="component" value="Unassembled WGS sequence"/>
</dbReference>
<gene>
    <name evidence="1" type="ORF">KK1_037156</name>
</gene>
<keyword evidence="2" id="KW-1185">Reference proteome</keyword>
<accession>A0A151RG97</accession>
<dbReference type="Gramene" id="C.cajan_34118.t">
    <property type="protein sequence ID" value="C.cajan_34118.t.cds1"/>
    <property type="gene ID" value="C.cajan_34118"/>
</dbReference>
<organism evidence="1 2">
    <name type="scientific">Cajanus cajan</name>
    <name type="common">Pigeon pea</name>
    <name type="synonym">Cajanus indicus</name>
    <dbReference type="NCBI Taxonomy" id="3821"/>
    <lineage>
        <taxon>Eukaryota</taxon>
        <taxon>Viridiplantae</taxon>
        <taxon>Streptophyta</taxon>
        <taxon>Embryophyta</taxon>
        <taxon>Tracheophyta</taxon>
        <taxon>Spermatophyta</taxon>
        <taxon>Magnoliopsida</taxon>
        <taxon>eudicotyledons</taxon>
        <taxon>Gunneridae</taxon>
        <taxon>Pentapetalae</taxon>
        <taxon>rosids</taxon>
        <taxon>fabids</taxon>
        <taxon>Fabales</taxon>
        <taxon>Fabaceae</taxon>
        <taxon>Papilionoideae</taxon>
        <taxon>50 kb inversion clade</taxon>
        <taxon>NPAAA clade</taxon>
        <taxon>indigoferoid/millettioid clade</taxon>
        <taxon>Phaseoleae</taxon>
        <taxon>Cajanus</taxon>
    </lineage>
</organism>
<dbReference type="AlphaFoldDB" id="A0A151RG97"/>
<evidence type="ECO:0000313" key="1">
    <source>
        <dbReference type="EMBL" id="KYP41473.1"/>
    </source>
</evidence>
<protein>
    <submittedName>
        <fullName evidence="1">Uncharacterized protein</fullName>
    </submittedName>
</protein>
<reference evidence="1" key="1">
    <citation type="journal article" date="2012" name="Nat. Biotechnol.">
        <title>Draft genome sequence of pigeonpea (Cajanus cajan), an orphan legume crop of resource-poor farmers.</title>
        <authorList>
            <person name="Varshney R.K."/>
            <person name="Chen W."/>
            <person name="Li Y."/>
            <person name="Bharti A.K."/>
            <person name="Saxena R.K."/>
            <person name="Schlueter J.A."/>
            <person name="Donoghue M.T."/>
            <person name="Azam S."/>
            <person name="Fan G."/>
            <person name="Whaley A.M."/>
            <person name="Farmer A.D."/>
            <person name="Sheridan J."/>
            <person name="Iwata A."/>
            <person name="Tuteja R."/>
            <person name="Penmetsa R.V."/>
            <person name="Wu W."/>
            <person name="Upadhyaya H.D."/>
            <person name="Yang S.P."/>
            <person name="Shah T."/>
            <person name="Saxena K.B."/>
            <person name="Michael T."/>
            <person name="McCombie W.R."/>
            <person name="Yang B."/>
            <person name="Zhang G."/>
            <person name="Yang H."/>
            <person name="Wang J."/>
            <person name="Spillane C."/>
            <person name="Cook D.R."/>
            <person name="May G.D."/>
            <person name="Xu X."/>
            <person name="Jackson S.A."/>
        </authorList>
    </citation>
    <scope>NUCLEOTIDE SEQUENCE [LARGE SCALE GENOMIC DNA]</scope>
</reference>
<name>A0A151RG97_CAJCA</name>
<sequence>TGLVRVSKLEMEMNEERVWNCKSSTFCLSSRELRNPGFRFEKALSSGAKRVSPEEDEVKSCELSWLMSCVVFSKRMRMENLFALVRIWRMSMVVVAAIGAPAGDAGTRGAVFIPCGGDSGD</sequence>
<dbReference type="EMBL" id="KQ483771">
    <property type="protein sequence ID" value="KYP41473.1"/>
    <property type="molecule type" value="Genomic_DNA"/>
</dbReference>